<dbReference type="PANTHER" id="PTHR30363:SF44">
    <property type="entry name" value="AGA OPERON TRANSCRIPTIONAL REPRESSOR-RELATED"/>
    <property type="match status" value="1"/>
</dbReference>
<dbReference type="InterPro" id="IPR037171">
    <property type="entry name" value="NagB/RpiA_transferase-like"/>
</dbReference>
<accession>A0ABT2S3E4</accession>
<keyword evidence="2" id="KW-0804">Transcription</keyword>
<dbReference type="EMBL" id="JAOQJV010000002">
    <property type="protein sequence ID" value="MCU6699106.1"/>
    <property type="molecule type" value="Genomic_DNA"/>
</dbReference>
<dbReference type="Gene3D" id="1.10.10.10">
    <property type="entry name" value="Winged helix-like DNA-binding domain superfamily/Winged helix DNA-binding domain"/>
    <property type="match status" value="1"/>
</dbReference>
<gene>
    <name evidence="4" type="ORF">OCV65_02485</name>
</gene>
<dbReference type="Pfam" id="PF00455">
    <property type="entry name" value="DeoRC"/>
    <property type="match status" value="1"/>
</dbReference>
<organism evidence="4 5">
    <name type="scientific">Dorea ammoniilytica</name>
    <dbReference type="NCBI Taxonomy" id="2981788"/>
    <lineage>
        <taxon>Bacteria</taxon>
        <taxon>Bacillati</taxon>
        <taxon>Bacillota</taxon>
        <taxon>Clostridia</taxon>
        <taxon>Lachnospirales</taxon>
        <taxon>Lachnospiraceae</taxon>
        <taxon>Dorea</taxon>
    </lineage>
</organism>
<evidence type="ECO:0000259" key="3">
    <source>
        <dbReference type="PROSITE" id="PS51000"/>
    </source>
</evidence>
<keyword evidence="5" id="KW-1185">Reference proteome</keyword>
<keyword evidence="1" id="KW-0805">Transcription regulation</keyword>
<dbReference type="GO" id="GO:0003677">
    <property type="term" value="F:DNA binding"/>
    <property type="evidence" value="ECO:0007669"/>
    <property type="project" value="UniProtKB-KW"/>
</dbReference>
<sequence>MQEKRLNEIQNYLKNHEICTYEELREYCDVSLSTIKRDIDFLDAEGRLLRIRGGARRLPSDPSSLAQEQQPIEMLKYEPNLDRIAKKACELVTNNDIVFLGSGVTVAHMVRHLSGFKYLTVITNSIYVMQEAFHYNIDVMMIGGMLNRGTMSYSGIQSINQLKGLNANIAFMSCNGIAISHGITNSSEVEGDVKKVAIQISGNSVLLVDHNKFDKISLHTIAEMKDISTVITNKTPDFRYIKEANDGHTELIVVDEEV</sequence>
<dbReference type="Proteomes" id="UP001207605">
    <property type="component" value="Unassembled WGS sequence"/>
</dbReference>
<dbReference type="SUPFAM" id="SSF100950">
    <property type="entry name" value="NagB/RpiA/CoA transferase-like"/>
    <property type="match status" value="1"/>
</dbReference>
<evidence type="ECO:0000313" key="4">
    <source>
        <dbReference type="EMBL" id="MCU6699106.1"/>
    </source>
</evidence>
<dbReference type="Pfam" id="PF08220">
    <property type="entry name" value="HTH_DeoR"/>
    <property type="match status" value="1"/>
</dbReference>
<proteinExistence type="predicted"/>
<reference evidence="4 5" key="1">
    <citation type="journal article" date="2021" name="ISME Commun">
        <title>Automated analysis of genomic sequences facilitates high-throughput and comprehensive description of bacteria.</title>
        <authorList>
            <person name="Hitch T.C.A."/>
        </authorList>
    </citation>
    <scope>NUCLEOTIDE SEQUENCE [LARGE SCALE GENOMIC DNA]</scope>
    <source>
        <strain evidence="4 5">Sanger_02</strain>
    </source>
</reference>
<dbReference type="InterPro" id="IPR050313">
    <property type="entry name" value="Carb_Metab_HTH_regulators"/>
</dbReference>
<evidence type="ECO:0000313" key="5">
    <source>
        <dbReference type="Proteomes" id="UP001207605"/>
    </source>
</evidence>
<name>A0ABT2S3E4_9FIRM</name>
<keyword evidence="4" id="KW-0238">DNA-binding</keyword>
<dbReference type="Gene3D" id="3.40.50.1360">
    <property type="match status" value="1"/>
</dbReference>
<feature type="domain" description="HTH deoR-type" evidence="3">
    <location>
        <begin position="2"/>
        <end position="57"/>
    </location>
</feature>
<evidence type="ECO:0000256" key="1">
    <source>
        <dbReference type="ARBA" id="ARBA00023015"/>
    </source>
</evidence>
<dbReference type="InterPro" id="IPR014036">
    <property type="entry name" value="DeoR-like_C"/>
</dbReference>
<dbReference type="InterPro" id="IPR036388">
    <property type="entry name" value="WH-like_DNA-bd_sf"/>
</dbReference>
<dbReference type="InterPro" id="IPR036390">
    <property type="entry name" value="WH_DNA-bd_sf"/>
</dbReference>
<dbReference type="SMART" id="SM01134">
    <property type="entry name" value="DeoRC"/>
    <property type="match status" value="1"/>
</dbReference>
<dbReference type="SUPFAM" id="SSF46785">
    <property type="entry name" value="Winged helix' DNA-binding domain"/>
    <property type="match status" value="1"/>
</dbReference>
<dbReference type="InterPro" id="IPR001034">
    <property type="entry name" value="DeoR_HTH"/>
</dbReference>
<dbReference type="PROSITE" id="PS51000">
    <property type="entry name" value="HTH_DEOR_2"/>
    <property type="match status" value="1"/>
</dbReference>
<dbReference type="PANTHER" id="PTHR30363">
    <property type="entry name" value="HTH-TYPE TRANSCRIPTIONAL REGULATOR SRLR-RELATED"/>
    <property type="match status" value="1"/>
</dbReference>
<dbReference type="RefSeq" id="WP_118382408.1">
    <property type="nucleotide sequence ID" value="NZ_JAOQJV010000002.1"/>
</dbReference>
<dbReference type="PRINTS" id="PR00037">
    <property type="entry name" value="HTHLACR"/>
</dbReference>
<dbReference type="SMART" id="SM00420">
    <property type="entry name" value="HTH_DEOR"/>
    <property type="match status" value="1"/>
</dbReference>
<protein>
    <submittedName>
        <fullName evidence="4">DeoR/GlpR family DNA-binding transcription regulator</fullName>
    </submittedName>
</protein>
<comment type="caution">
    <text evidence="4">The sequence shown here is derived from an EMBL/GenBank/DDBJ whole genome shotgun (WGS) entry which is preliminary data.</text>
</comment>
<evidence type="ECO:0000256" key="2">
    <source>
        <dbReference type="ARBA" id="ARBA00023163"/>
    </source>
</evidence>